<dbReference type="InterPro" id="IPR012944">
    <property type="entry name" value="SusD_RagB_dom"/>
</dbReference>
<evidence type="ECO:0000256" key="4">
    <source>
        <dbReference type="ARBA" id="ARBA00023136"/>
    </source>
</evidence>
<dbReference type="RefSeq" id="WP_264733256.1">
    <property type="nucleotide sequence ID" value="NZ_JAPDNR010000001.1"/>
</dbReference>
<evidence type="ECO:0000256" key="2">
    <source>
        <dbReference type="ARBA" id="ARBA00006275"/>
    </source>
</evidence>
<keyword evidence="8" id="KW-1185">Reference proteome</keyword>
<protein>
    <submittedName>
        <fullName evidence="7">RagB/SusD family nutrient uptake outer membrane protein</fullName>
    </submittedName>
</protein>
<feature type="domain" description="RagB/SusD" evidence="6">
    <location>
        <begin position="295"/>
        <end position="554"/>
    </location>
</feature>
<evidence type="ECO:0000256" key="3">
    <source>
        <dbReference type="ARBA" id="ARBA00022729"/>
    </source>
</evidence>
<dbReference type="InterPro" id="IPR011990">
    <property type="entry name" value="TPR-like_helical_dom_sf"/>
</dbReference>
<comment type="caution">
    <text evidence="7">The sequence shown here is derived from an EMBL/GenBank/DDBJ whole genome shotgun (WGS) entry which is preliminary data.</text>
</comment>
<evidence type="ECO:0000256" key="1">
    <source>
        <dbReference type="ARBA" id="ARBA00004442"/>
    </source>
</evidence>
<keyword evidence="5" id="KW-0998">Cell outer membrane</keyword>
<dbReference type="Pfam" id="PF07980">
    <property type="entry name" value="SusD_RagB"/>
    <property type="match status" value="1"/>
</dbReference>
<dbReference type="EMBL" id="JAPDNS010000002">
    <property type="protein sequence ID" value="MCW3486440.1"/>
    <property type="molecule type" value="Genomic_DNA"/>
</dbReference>
<sequence>MKNRIITSVISTVAVVLMSTGCKKYVDKALPDQFDDNTFWISEDNVRSYNWGFYELFPGYGNLTTYGDFYFSSFTDDQAGSAFQNFLLNVPATATSWDFTQIRKANIMLERIDRVPMSDEAKNHWKGVARFFRALTYFNRVKDYGDLPWLGNSMDISDEGMIYKPRDSRVLVMDSVLADINFAVDNLRTKDQPNTITRDVALALKSRIGLYEGTWRRYHTDPALPDAAKFLAAAKDAASKLMTGTYKLSADYRTAYNSIDLSGNQEIILYKKYLPGFLTHSVIGFNTNSTQMAGLTKSAVESYLCSDGLPITVSPLYKGDSSIQRTRSNRDRRLLQTIDTFLCYNGELVGGMSTSTGYRPAKFLQPLVANTLAPYNDTDAPLFWLAEVLLNYAEAAAELQKEGQYAFSQTDLDRSINLLRVRAGLPPLQYLSETQVAANGVPYTDSKKDPDVPSFIWEIRRERRAELMMDGFRYHDLMRWSKGDYMDSNKNPDIFKGARVKGNADVLRDEKGYITPYKASTVRKFETPKNYLLPIPSGQIALYPNGALKQNPRW</sequence>
<evidence type="ECO:0000256" key="5">
    <source>
        <dbReference type="ARBA" id="ARBA00023237"/>
    </source>
</evidence>
<comment type="similarity">
    <text evidence="2">Belongs to the SusD family.</text>
</comment>
<dbReference type="SUPFAM" id="SSF48452">
    <property type="entry name" value="TPR-like"/>
    <property type="match status" value="1"/>
</dbReference>
<keyword evidence="4" id="KW-0472">Membrane</keyword>
<keyword evidence="3" id="KW-0732">Signal</keyword>
<dbReference type="Proteomes" id="UP001207742">
    <property type="component" value="Unassembled WGS sequence"/>
</dbReference>
<reference evidence="7 8" key="1">
    <citation type="submission" date="2022-10" db="EMBL/GenBank/DDBJ databases">
        <title>Chitinophaga nivalis PC15 sp. nov., isolated from Pyeongchang county, South Korea.</title>
        <authorList>
            <person name="Trinh H.N."/>
        </authorList>
    </citation>
    <scope>NUCLEOTIDE SEQUENCE [LARGE SCALE GENOMIC DNA]</scope>
    <source>
        <strain evidence="7 8">PC14</strain>
    </source>
</reference>
<evidence type="ECO:0000259" key="6">
    <source>
        <dbReference type="Pfam" id="PF07980"/>
    </source>
</evidence>
<dbReference type="PROSITE" id="PS51257">
    <property type="entry name" value="PROKAR_LIPOPROTEIN"/>
    <property type="match status" value="1"/>
</dbReference>
<name>A0ABT3IR61_9BACT</name>
<accession>A0ABT3IR61</accession>
<organism evidence="7 8">
    <name type="scientific">Chitinophaga nivalis</name>
    <dbReference type="NCBI Taxonomy" id="2991709"/>
    <lineage>
        <taxon>Bacteria</taxon>
        <taxon>Pseudomonadati</taxon>
        <taxon>Bacteroidota</taxon>
        <taxon>Chitinophagia</taxon>
        <taxon>Chitinophagales</taxon>
        <taxon>Chitinophagaceae</taxon>
        <taxon>Chitinophaga</taxon>
    </lineage>
</organism>
<evidence type="ECO:0000313" key="7">
    <source>
        <dbReference type="EMBL" id="MCW3486440.1"/>
    </source>
</evidence>
<evidence type="ECO:0000313" key="8">
    <source>
        <dbReference type="Proteomes" id="UP001207742"/>
    </source>
</evidence>
<dbReference type="Gene3D" id="1.25.40.390">
    <property type="match status" value="1"/>
</dbReference>
<comment type="subcellular location">
    <subcellularLocation>
        <location evidence="1">Cell outer membrane</location>
    </subcellularLocation>
</comment>
<gene>
    <name evidence="7" type="ORF">OL497_21240</name>
</gene>
<proteinExistence type="inferred from homology"/>